<sequence>MLSLNRRVFVRPCCFVLRRVPEIQSESPCLALPSRGRGIAARVWGAALYRALPFPRRHRTAGLGSRSLPGSASPTEASHRGSGEPLFTALCLSHGGSKHCSGITETSRTGAALCHGSERTCVDVTSSHGSLRAGPRSAQKRQQKMTRSFLQN</sequence>
<name>A0AAW0NKS8_9GOBI</name>
<evidence type="ECO:0000256" key="1">
    <source>
        <dbReference type="SAM" id="MobiDB-lite"/>
    </source>
</evidence>
<keyword evidence="3" id="KW-1185">Reference proteome</keyword>
<organism evidence="2 3">
    <name type="scientific">Mugilogobius chulae</name>
    <name type="common">yellowstripe goby</name>
    <dbReference type="NCBI Taxonomy" id="88201"/>
    <lineage>
        <taxon>Eukaryota</taxon>
        <taxon>Metazoa</taxon>
        <taxon>Chordata</taxon>
        <taxon>Craniata</taxon>
        <taxon>Vertebrata</taxon>
        <taxon>Euteleostomi</taxon>
        <taxon>Actinopterygii</taxon>
        <taxon>Neopterygii</taxon>
        <taxon>Teleostei</taxon>
        <taxon>Neoteleostei</taxon>
        <taxon>Acanthomorphata</taxon>
        <taxon>Gobiaria</taxon>
        <taxon>Gobiiformes</taxon>
        <taxon>Gobioidei</taxon>
        <taxon>Gobiidae</taxon>
        <taxon>Gobionellinae</taxon>
        <taxon>Mugilogobius</taxon>
    </lineage>
</organism>
<dbReference type="EMBL" id="JBBPFD010000015">
    <property type="protein sequence ID" value="KAK7895346.1"/>
    <property type="molecule type" value="Genomic_DNA"/>
</dbReference>
<proteinExistence type="predicted"/>
<dbReference type="Proteomes" id="UP001460270">
    <property type="component" value="Unassembled WGS sequence"/>
</dbReference>
<reference evidence="3" key="1">
    <citation type="submission" date="2024-04" db="EMBL/GenBank/DDBJ databases">
        <title>Salinicola lusitanus LLJ914,a marine bacterium isolated from the Okinawa Trough.</title>
        <authorList>
            <person name="Li J."/>
        </authorList>
    </citation>
    <scope>NUCLEOTIDE SEQUENCE [LARGE SCALE GENOMIC DNA]</scope>
</reference>
<feature type="region of interest" description="Disordered" evidence="1">
    <location>
        <begin position="126"/>
        <end position="152"/>
    </location>
</feature>
<evidence type="ECO:0000313" key="2">
    <source>
        <dbReference type="EMBL" id="KAK7895346.1"/>
    </source>
</evidence>
<feature type="region of interest" description="Disordered" evidence="1">
    <location>
        <begin position="61"/>
        <end position="81"/>
    </location>
</feature>
<dbReference type="AlphaFoldDB" id="A0AAW0NKS8"/>
<accession>A0AAW0NKS8</accession>
<protein>
    <submittedName>
        <fullName evidence="2">Uncharacterized protein</fullName>
    </submittedName>
</protein>
<gene>
    <name evidence="2" type="ORF">WMY93_020671</name>
</gene>
<comment type="caution">
    <text evidence="2">The sequence shown here is derived from an EMBL/GenBank/DDBJ whole genome shotgun (WGS) entry which is preliminary data.</text>
</comment>
<evidence type="ECO:0000313" key="3">
    <source>
        <dbReference type="Proteomes" id="UP001460270"/>
    </source>
</evidence>